<protein>
    <submittedName>
        <fullName evidence="5">Uncharacterized protein</fullName>
    </submittedName>
</protein>
<dbReference type="InterPro" id="IPR036770">
    <property type="entry name" value="Ankyrin_rpt-contain_sf"/>
</dbReference>
<dbReference type="EMBL" id="HBIC01030845">
    <property type="protein sequence ID" value="CAE0286756.1"/>
    <property type="molecule type" value="Transcribed_RNA"/>
</dbReference>
<dbReference type="PANTHER" id="PTHR24171">
    <property type="entry name" value="ANKYRIN REPEAT DOMAIN-CONTAINING PROTEIN 39-RELATED"/>
    <property type="match status" value="1"/>
</dbReference>
<accession>A0A7S3M848</accession>
<evidence type="ECO:0000256" key="2">
    <source>
        <dbReference type="ARBA" id="ARBA00023043"/>
    </source>
</evidence>
<proteinExistence type="predicted"/>
<evidence type="ECO:0000256" key="3">
    <source>
        <dbReference type="PROSITE-ProRule" id="PRU00023"/>
    </source>
</evidence>
<dbReference type="AlphaFoldDB" id="A0A7S3M848"/>
<dbReference type="SUPFAM" id="SSF48403">
    <property type="entry name" value="Ankyrin repeat"/>
    <property type="match status" value="1"/>
</dbReference>
<keyword evidence="2 3" id="KW-0040">ANK repeat</keyword>
<feature type="region of interest" description="Disordered" evidence="4">
    <location>
        <begin position="161"/>
        <end position="182"/>
    </location>
</feature>
<evidence type="ECO:0000256" key="1">
    <source>
        <dbReference type="ARBA" id="ARBA00022737"/>
    </source>
</evidence>
<reference evidence="5" key="1">
    <citation type="submission" date="2021-01" db="EMBL/GenBank/DDBJ databases">
        <authorList>
            <person name="Corre E."/>
            <person name="Pelletier E."/>
            <person name="Niang G."/>
            <person name="Scheremetjew M."/>
            <person name="Finn R."/>
            <person name="Kale V."/>
            <person name="Holt S."/>
            <person name="Cochrane G."/>
            <person name="Meng A."/>
            <person name="Brown T."/>
            <person name="Cohen L."/>
        </authorList>
    </citation>
    <scope>NUCLEOTIDE SEQUENCE</scope>
    <source>
        <strain evidence="5">CCAP 955/1</strain>
    </source>
</reference>
<dbReference type="SMART" id="SM00248">
    <property type="entry name" value="ANK"/>
    <property type="match status" value="3"/>
</dbReference>
<dbReference type="PROSITE" id="PS50088">
    <property type="entry name" value="ANK_REPEAT"/>
    <property type="match status" value="2"/>
</dbReference>
<dbReference type="Pfam" id="PF12796">
    <property type="entry name" value="Ank_2"/>
    <property type="match status" value="1"/>
</dbReference>
<evidence type="ECO:0000313" key="5">
    <source>
        <dbReference type="EMBL" id="CAE0286756.1"/>
    </source>
</evidence>
<gene>
    <name evidence="5" type="ORF">SELO1098_LOCUS15597</name>
</gene>
<evidence type="ECO:0000256" key="4">
    <source>
        <dbReference type="SAM" id="MobiDB-lite"/>
    </source>
</evidence>
<dbReference type="InterPro" id="IPR002110">
    <property type="entry name" value="Ankyrin_rpt"/>
</dbReference>
<dbReference type="PROSITE" id="PS50297">
    <property type="entry name" value="ANK_REP_REGION"/>
    <property type="match status" value="2"/>
</dbReference>
<dbReference type="Gene3D" id="1.25.40.20">
    <property type="entry name" value="Ankyrin repeat-containing domain"/>
    <property type="match status" value="1"/>
</dbReference>
<name>A0A7S3M848_9STRA</name>
<feature type="repeat" description="ANK" evidence="3">
    <location>
        <begin position="104"/>
        <end position="136"/>
    </location>
</feature>
<organism evidence="5">
    <name type="scientific">Spumella elongata</name>
    <dbReference type="NCBI Taxonomy" id="89044"/>
    <lineage>
        <taxon>Eukaryota</taxon>
        <taxon>Sar</taxon>
        <taxon>Stramenopiles</taxon>
        <taxon>Ochrophyta</taxon>
        <taxon>Chrysophyceae</taxon>
        <taxon>Chromulinales</taxon>
        <taxon>Chromulinaceae</taxon>
        <taxon>Spumella</taxon>
    </lineage>
</organism>
<sequence>MSFSISMGMRLTGRFRRLGLSLHRFSDLHHLPPSTETTPGYCLVRAVRDNGLSTVKAALESGVDPNFRSEENVTPLMIAAESNEFSIAAMLIQYGAGVNLQDDLGETALMKAARSAHKDIVELLLHEGAQTDIFNYEQMTAREATLDVEVDELLAGTGDLNDSEAVFNSHNPNKKNDPIVSE</sequence>
<keyword evidence="1" id="KW-0677">Repeat</keyword>
<feature type="repeat" description="ANK" evidence="3">
    <location>
        <begin position="71"/>
        <end position="103"/>
    </location>
</feature>